<evidence type="ECO:0000256" key="4">
    <source>
        <dbReference type="ARBA" id="ARBA00022692"/>
    </source>
</evidence>
<comment type="similarity">
    <text evidence="7">Belongs to the binding-protein-dependent transport system permease family.</text>
</comment>
<evidence type="ECO:0000256" key="5">
    <source>
        <dbReference type="ARBA" id="ARBA00022989"/>
    </source>
</evidence>
<feature type="transmembrane region" description="Helical" evidence="7">
    <location>
        <begin position="20"/>
        <end position="40"/>
    </location>
</feature>
<dbReference type="CDD" id="cd06261">
    <property type="entry name" value="TM_PBP2"/>
    <property type="match status" value="1"/>
</dbReference>
<dbReference type="Proteomes" id="UP001322744">
    <property type="component" value="Chromosome"/>
</dbReference>
<proteinExistence type="inferred from homology"/>
<organism evidence="9 10">
    <name type="scientific">Anaerocellum danielii</name>
    <dbReference type="NCBI Taxonomy" id="1387557"/>
    <lineage>
        <taxon>Bacteria</taxon>
        <taxon>Bacillati</taxon>
        <taxon>Bacillota</taxon>
        <taxon>Bacillota incertae sedis</taxon>
        <taxon>Caldicellulosiruptorales</taxon>
        <taxon>Caldicellulosiruptoraceae</taxon>
        <taxon>Anaerocellum</taxon>
    </lineage>
</organism>
<accession>A0ABZ0U3P6</accession>
<dbReference type="PANTHER" id="PTHR30193">
    <property type="entry name" value="ABC TRANSPORTER PERMEASE PROTEIN"/>
    <property type="match status" value="1"/>
</dbReference>
<keyword evidence="5 7" id="KW-1133">Transmembrane helix</keyword>
<dbReference type="Pfam" id="PF00528">
    <property type="entry name" value="BPD_transp_1"/>
    <property type="match status" value="1"/>
</dbReference>
<dbReference type="InterPro" id="IPR051393">
    <property type="entry name" value="ABC_transporter_permease"/>
</dbReference>
<keyword evidence="4 7" id="KW-0812">Transmembrane</keyword>
<keyword evidence="3" id="KW-1003">Cell membrane</keyword>
<sequence>MSKKELKENLWGFGFIAPQLIGFLVFSLFPTVAAIILSFFEWDLVSKPKWVGTSNFKYIFFSGESDFPLALKNTVLYILYTIPAQLFLALVFAVILNNVGLKMLYRAIFFLPTITNSVAISLVWTWLLNGDFGIINTLLKSLGIEGPQWLTDPNLVMLSISLMSIWWGVGYYTTIFLAGLQSIPNVYYEAATIDGANAVQKFFRITLPMVSPTTFFVLIMSLINGFQVFDQIYIMTNGGPAKASMSLVFLIYQYGFKDFKMGWAAAVSMVMFAIILTITLVQFKFSNRWVYYER</sequence>
<evidence type="ECO:0000313" key="9">
    <source>
        <dbReference type="EMBL" id="WPX09223.1"/>
    </source>
</evidence>
<evidence type="ECO:0000256" key="2">
    <source>
        <dbReference type="ARBA" id="ARBA00022448"/>
    </source>
</evidence>
<keyword evidence="2 7" id="KW-0813">Transport</keyword>
<evidence type="ECO:0000313" key="10">
    <source>
        <dbReference type="Proteomes" id="UP001322744"/>
    </source>
</evidence>
<feature type="transmembrane region" description="Helical" evidence="7">
    <location>
        <begin position="75"/>
        <end position="96"/>
    </location>
</feature>
<comment type="subcellular location">
    <subcellularLocation>
        <location evidence="1 7">Cell membrane</location>
        <topology evidence="1 7">Multi-pass membrane protein</topology>
    </subcellularLocation>
</comment>
<keyword evidence="10" id="KW-1185">Reference proteome</keyword>
<feature type="transmembrane region" description="Helical" evidence="7">
    <location>
        <begin position="202"/>
        <end position="226"/>
    </location>
</feature>
<feature type="transmembrane region" description="Helical" evidence="7">
    <location>
        <begin position="264"/>
        <end position="285"/>
    </location>
</feature>
<protein>
    <submittedName>
        <fullName evidence="9">Sugar ABC transporter permease</fullName>
    </submittedName>
</protein>
<feature type="transmembrane region" description="Helical" evidence="7">
    <location>
        <begin position="108"/>
        <end position="127"/>
    </location>
</feature>
<feature type="transmembrane region" description="Helical" evidence="7">
    <location>
        <begin position="155"/>
        <end position="181"/>
    </location>
</feature>
<dbReference type="PROSITE" id="PS50928">
    <property type="entry name" value="ABC_TM1"/>
    <property type="match status" value="1"/>
</dbReference>
<evidence type="ECO:0000256" key="3">
    <source>
        <dbReference type="ARBA" id="ARBA00022475"/>
    </source>
</evidence>
<dbReference type="InterPro" id="IPR000515">
    <property type="entry name" value="MetI-like"/>
</dbReference>
<evidence type="ECO:0000259" key="8">
    <source>
        <dbReference type="PROSITE" id="PS50928"/>
    </source>
</evidence>
<feature type="domain" description="ABC transmembrane type-1" evidence="8">
    <location>
        <begin position="71"/>
        <end position="282"/>
    </location>
</feature>
<name>A0ABZ0U3P6_9FIRM</name>
<keyword evidence="6 7" id="KW-0472">Membrane</keyword>
<dbReference type="RefSeq" id="WP_045173875.1">
    <property type="nucleotide sequence ID" value="NZ_CP139957.1"/>
</dbReference>
<dbReference type="SUPFAM" id="SSF161098">
    <property type="entry name" value="MetI-like"/>
    <property type="match status" value="1"/>
</dbReference>
<evidence type="ECO:0000256" key="7">
    <source>
        <dbReference type="RuleBase" id="RU363032"/>
    </source>
</evidence>
<evidence type="ECO:0000256" key="6">
    <source>
        <dbReference type="ARBA" id="ARBA00023136"/>
    </source>
</evidence>
<dbReference type="InterPro" id="IPR035906">
    <property type="entry name" value="MetI-like_sf"/>
</dbReference>
<evidence type="ECO:0000256" key="1">
    <source>
        <dbReference type="ARBA" id="ARBA00004651"/>
    </source>
</evidence>
<dbReference type="Gene3D" id="1.10.3720.10">
    <property type="entry name" value="MetI-like"/>
    <property type="match status" value="1"/>
</dbReference>
<reference evidence="9 10" key="1">
    <citation type="submission" date="2023-12" db="EMBL/GenBank/DDBJ databases">
        <authorList>
            <person name="Manesh M.J.H."/>
            <person name="Bing R.G."/>
            <person name="Willard D.J."/>
            <person name="Kelly R.M."/>
        </authorList>
    </citation>
    <scope>NUCLEOTIDE SEQUENCE [LARGE SCALE GENOMIC DNA]</scope>
    <source>
        <strain evidence="9 10">DSM 8977</strain>
    </source>
</reference>
<dbReference type="EMBL" id="CP139957">
    <property type="protein sequence ID" value="WPX09223.1"/>
    <property type="molecule type" value="Genomic_DNA"/>
</dbReference>
<gene>
    <name evidence="9" type="ORF">SOJ16_000416</name>
</gene>
<dbReference type="PANTHER" id="PTHR30193:SF37">
    <property type="entry name" value="INNER MEMBRANE ABC TRANSPORTER PERMEASE PROTEIN YCJO"/>
    <property type="match status" value="1"/>
</dbReference>